<keyword evidence="2" id="KW-0680">Restriction system</keyword>
<keyword evidence="6" id="KW-0540">Nuclease</keyword>
<proteinExistence type="inferred from homology"/>
<dbReference type="SUPFAM" id="SSF81301">
    <property type="entry name" value="Nucleotidyltransferase"/>
    <property type="match status" value="1"/>
</dbReference>
<evidence type="ECO:0000313" key="6">
    <source>
        <dbReference type="EMBL" id="PIP39968.1"/>
    </source>
</evidence>
<evidence type="ECO:0000259" key="4">
    <source>
        <dbReference type="Pfam" id="PF01420"/>
    </source>
</evidence>
<sequence length="500" mass="57391">MKYGLSDSQLQEIITFIRQYPEVEEAILFGSRAIDTFKEASDVDIALKGEKVNHSLAAKMKFNIEEDTYLPFFFDFVAYPTITNEALKKHINAKGIVLYRGNDAGLGEWRECRLGKHIYINSRSIDKNYPYKEIEYLDTGSITGGKIESLQHFELADAPSRAKRIVKDNDIVLSMVRPIQRHYGYLRNTKPNTVVSTGFVVLTNKESIDPYFLYVFLTQDDITEYLDVVAEGSTSAYPAFTPDVVENLSILLPPLPEQRAIAGVLSSLDDKIDLLHRQNKTLEGMAEILFRQWFIEEAKKEWEGKPLCDYVSVVDNRGKTPPNTEEYTPYPVIEVNALGKENRLVDYSVIKKYVDEETYNSWFRDKLQKFDILISTVGSIGAISMFIIELGNIAQNVIGLHAKDISPFFLYQILQYKTDEMMQMDIGEVQPSIKVPHLLSMLIPIPPKNIQDEFDNQLKYFVNKMEYNYNQIHTLEKLRDTLLPKLMSGEIKVEIKEVLL</sequence>
<dbReference type="Gene3D" id="3.90.220.20">
    <property type="entry name" value="DNA methylase specificity domains"/>
    <property type="match status" value="2"/>
</dbReference>
<dbReference type="InterPro" id="IPR044946">
    <property type="entry name" value="Restrct_endonuc_typeI_TRD_sf"/>
</dbReference>
<dbReference type="Gene3D" id="3.30.460.10">
    <property type="entry name" value="Beta Polymerase, domain 2"/>
    <property type="match status" value="1"/>
</dbReference>
<gene>
    <name evidence="6" type="ORF">COX18_08365</name>
</gene>
<dbReference type="GO" id="GO:0004519">
    <property type="term" value="F:endonuclease activity"/>
    <property type="evidence" value="ECO:0007669"/>
    <property type="project" value="UniProtKB-KW"/>
</dbReference>
<dbReference type="Pfam" id="PF01420">
    <property type="entry name" value="Methylase_S"/>
    <property type="match status" value="2"/>
</dbReference>
<dbReference type="GO" id="GO:0003677">
    <property type="term" value="F:DNA binding"/>
    <property type="evidence" value="ECO:0007669"/>
    <property type="project" value="UniProtKB-KW"/>
</dbReference>
<evidence type="ECO:0000256" key="2">
    <source>
        <dbReference type="ARBA" id="ARBA00022747"/>
    </source>
</evidence>
<keyword evidence="3" id="KW-0238">DNA-binding</keyword>
<keyword evidence="6" id="KW-0378">Hydrolase</keyword>
<dbReference type="SUPFAM" id="SSF116734">
    <property type="entry name" value="DNA methylase specificity domain"/>
    <property type="match status" value="2"/>
</dbReference>
<dbReference type="InterPro" id="IPR041633">
    <property type="entry name" value="Polbeta"/>
</dbReference>
<feature type="domain" description="Type I restriction modification DNA specificity" evidence="4">
    <location>
        <begin position="160"/>
        <end position="283"/>
    </location>
</feature>
<dbReference type="InterPro" id="IPR052021">
    <property type="entry name" value="Type-I_RS_S_subunit"/>
</dbReference>
<dbReference type="PANTHER" id="PTHR30408">
    <property type="entry name" value="TYPE-1 RESTRICTION ENZYME ECOKI SPECIFICITY PROTEIN"/>
    <property type="match status" value="1"/>
</dbReference>
<reference evidence="6 7" key="1">
    <citation type="submission" date="2017-09" db="EMBL/GenBank/DDBJ databases">
        <title>Depth-based differentiation of microbial function through sediment-hosted aquifers and enrichment of novel symbionts in the deep terrestrial subsurface.</title>
        <authorList>
            <person name="Probst A.J."/>
            <person name="Ladd B."/>
            <person name="Jarett J.K."/>
            <person name="Geller-Mcgrath D.E."/>
            <person name="Sieber C.M."/>
            <person name="Emerson J.B."/>
            <person name="Anantharaman K."/>
            <person name="Thomas B.C."/>
            <person name="Malmstrom R."/>
            <person name="Stieglmeier M."/>
            <person name="Klingl A."/>
            <person name="Woyke T."/>
            <person name="Ryan C.M."/>
            <person name="Banfield J.F."/>
        </authorList>
    </citation>
    <scope>NUCLEOTIDE SEQUENCE [LARGE SCALE GENOMIC DNA]</scope>
    <source>
        <strain evidence="6">CG23_combo_of_CG06-09_8_20_14_all_40_23</strain>
    </source>
</reference>
<dbReference type="CDD" id="cd05403">
    <property type="entry name" value="NT_KNTase_like"/>
    <property type="match status" value="1"/>
</dbReference>
<evidence type="ECO:0000259" key="5">
    <source>
        <dbReference type="Pfam" id="PF18765"/>
    </source>
</evidence>
<dbReference type="InterPro" id="IPR043519">
    <property type="entry name" value="NT_sf"/>
</dbReference>
<dbReference type="GO" id="GO:0009307">
    <property type="term" value="P:DNA restriction-modification system"/>
    <property type="evidence" value="ECO:0007669"/>
    <property type="project" value="UniProtKB-KW"/>
</dbReference>
<evidence type="ECO:0000256" key="3">
    <source>
        <dbReference type="ARBA" id="ARBA00023125"/>
    </source>
</evidence>
<dbReference type="InterPro" id="IPR000055">
    <property type="entry name" value="Restrct_endonuc_typeI_TRD"/>
</dbReference>
<name>A0A2H0A689_9BACT</name>
<dbReference type="EMBL" id="PCSH01000147">
    <property type="protein sequence ID" value="PIP39968.1"/>
    <property type="molecule type" value="Genomic_DNA"/>
</dbReference>
<accession>A0A2H0A689</accession>
<evidence type="ECO:0000256" key="1">
    <source>
        <dbReference type="ARBA" id="ARBA00010923"/>
    </source>
</evidence>
<evidence type="ECO:0000313" key="7">
    <source>
        <dbReference type="Proteomes" id="UP000231067"/>
    </source>
</evidence>
<comment type="caution">
    <text evidence="6">The sequence shown here is derived from an EMBL/GenBank/DDBJ whole genome shotgun (WGS) entry which is preliminary data.</text>
</comment>
<dbReference type="AlphaFoldDB" id="A0A2H0A689"/>
<comment type="similarity">
    <text evidence="1">Belongs to the type-I restriction system S methylase family.</text>
</comment>
<dbReference type="Proteomes" id="UP000231067">
    <property type="component" value="Unassembled WGS sequence"/>
</dbReference>
<dbReference type="Pfam" id="PF18765">
    <property type="entry name" value="Polbeta"/>
    <property type="match status" value="1"/>
</dbReference>
<organism evidence="6 7">
    <name type="scientific">Candidatus Desantisbacteria bacterium CG23_combo_of_CG06-09_8_20_14_all_40_23</name>
    <dbReference type="NCBI Taxonomy" id="1974550"/>
    <lineage>
        <taxon>Bacteria</taxon>
        <taxon>Candidatus Desantisiibacteriota</taxon>
    </lineage>
</organism>
<feature type="domain" description="Polymerase beta nucleotidyltransferase" evidence="5">
    <location>
        <begin position="11"/>
        <end position="102"/>
    </location>
</feature>
<keyword evidence="6" id="KW-0255">Endonuclease</keyword>
<feature type="domain" description="Type I restriction modification DNA specificity" evidence="4">
    <location>
        <begin position="300"/>
        <end position="476"/>
    </location>
</feature>
<dbReference type="PANTHER" id="PTHR30408:SF13">
    <property type="entry name" value="TYPE I RESTRICTION ENZYME HINDI SPECIFICITY SUBUNIT"/>
    <property type="match status" value="1"/>
</dbReference>
<protein>
    <submittedName>
        <fullName evidence="6">Restriction endonuclease subunit S</fullName>
    </submittedName>
</protein>